<dbReference type="GeneID" id="75829856"/>
<keyword evidence="2" id="KW-0547">Nucleotide-binding</keyword>
<gene>
    <name evidence="5" type="ORF">J7T54_003355</name>
</gene>
<evidence type="ECO:0000313" key="6">
    <source>
        <dbReference type="Proteomes" id="UP001055219"/>
    </source>
</evidence>
<dbReference type="OrthoDB" id="48317at2759"/>
<dbReference type="InterPro" id="IPR011032">
    <property type="entry name" value="GroES-like_sf"/>
</dbReference>
<dbReference type="PANTHER" id="PTHR45348:SF1">
    <property type="entry name" value="TRANS-ENOYL REDUCTASE STHE"/>
    <property type="match status" value="1"/>
</dbReference>
<comment type="similarity">
    <text evidence="1">Belongs to the zinc-containing alcohol dehydrogenase family.</text>
</comment>
<dbReference type="Pfam" id="PF08240">
    <property type="entry name" value="ADH_N"/>
    <property type="match status" value="1"/>
</dbReference>
<dbReference type="CDD" id="cd08249">
    <property type="entry name" value="enoyl_reductase_like"/>
    <property type="match status" value="1"/>
</dbReference>
<dbReference type="RefSeq" id="XP_051359204.1">
    <property type="nucleotide sequence ID" value="XM_051509853.1"/>
</dbReference>
<keyword evidence="3" id="KW-0560">Oxidoreductase</keyword>
<evidence type="ECO:0000259" key="4">
    <source>
        <dbReference type="Pfam" id="PF08240"/>
    </source>
</evidence>
<accession>A0A9P9XV33</accession>
<reference evidence="5" key="2">
    <citation type="submission" date="2022-07" db="EMBL/GenBank/DDBJ databases">
        <authorList>
            <person name="Goncalves M.F.M."/>
            <person name="Hilario S."/>
            <person name="Van De Peer Y."/>
            <person name="Esteves A.C."/>
            <person name="Alves A."/>
        </authorList>
    </citation>
    <scope>NUCLEOTIDE SEQUENCE</scope>
    <source>
        <strain evidence="5">MUM 19.33</strain>
    </source>
</reference>
<evidence type="ECO:0000256" key="2">
    <source>
        <dbReference type="ARBA" id="ARBA00022741"/>
    </source>
</evidence>
<organism evidence="5 6">
    <name type="scientific">Emericellopsis cladophorae</name>
    <dbReference type="NCBI Taxonomy" id="2686198"/>
    <lineage>
        <taxon>Eukaryota</taxon>
        <taxon>Fungi</taxon>
        <taxon>Dikarya</taxon>
        <taxon>Ascomycota</taxon>
        <taxon>Pezizomycotina</taxon>
        <taxon>Sordariomycetes</taxon>
        <taxon>Hypocreomycetidae</taxon>
        <taxon>Hypocreales</taxon>
        <taxon>Bionectriaceae</taxon>
        <taxon>Emericellopsis</taxon>
    </lineage>
</organism>
<dbReference type="PANTHER" id="PTHR45348">
    <property type="entry name" value="HYPOTHETICAL OXIDOREDUCTASE (EUROFUNG)"/>
    <property type="match status" value="1"/>
</dbReference>
<protein>
    <recommendedName>
        <fullName evidence="4">Alcohol dehydrogenase-like N-terminal domain-containing protein</fullName>
    </recommendedName>
</protein>
<keyword evidence="6" id="KW-1185">Reference proteome</keyword>
<dbReference type="AlphaFoldDB" id="A0A9P9XV33"/>
<dbReference type="SUPFAM" id="SSF51735">
    <property type="entry name" value="NAD(P)-binding Rossmann-fold domains"/>
    <property type="match status" value="1"/>
</dbReference>
<dbReference type="Proteomes" id="UP001055219">
    <property type="component" value="Unassembled WGS sequence"/>
</dbReference>
<sequence>MPTDATQTAIIQSTVGHLEASGLPLTISTEVPVPKLVTPWDVLVRVLAVAGNPTDFKMPTHFFMENRVVGCDFCGTVEKAGASAKWKVGLRVCGADFPYHITQENPQNGAFAQWIAIDSRHLLQVPETWTDLQGAALGALGWGTAAMAFGDPDALDLIGRPSKPIQGETMVPVLVYGGGAATGLVAIQLLKASGYAPVAVCSAASSERVMGHGAIGTADYSAPDTVEQIRSICGSIPIRHALDCITDDISAATCFAAIGRTGGRYACLEEFSPSWVTRRAVRVKVVMGFEMLGYDVDFGPVSYARPANPALQAIGRLWADEVQALLNQGRLATQPLEEIKGGFEGLLRVVRMLQSGEKAGKKLVVRITE</sequence>
<dbReference type="InterPro" id="IPR036291">
    <property type="entry name" value="NAD(P)-bd_dom_sf"/>
</dbReference>
<dbReference type="SUPFAM" id="SSF50129">
    <property type="entry name" value="GroES-like"/>
    <property type="match status" value="1"/>
</dbReference>
<evidence type="ECO:0000256" key="1">
    <source>
        <dbReference type="ARBA" id="ARBA00008072"/>
    </source>
</evidence>
<dbReference type="GO" id="GO:0000166">
    <property type="term" value="F:nucleotide binding"/>
    <property type="evidence" value="ECO:0007669"/>
    <property type="project" value="UniProtKB-KW"/>
</dbReference>
<reference evidence="5" key="1">
    <citation type="journal article" date="2021" name="J Fungi (Basel)">
        <title>Genomic and Metabolomic Analyses of the Marine Fungus Emericellopsis cladophorae: Insights into Saltwater Adaptability Mechanisms and Its Biosynthetic Potential.</title>
        <authorList>
            <person name="Goncalves M.F.M."/>
            <person name="Hilario S."/>
            <person name="Van de Peer Y."/>
            <person name="Esteves A.C."/>
            <person name="Alves A."/>
        </authorList>
    </citation>
    <scope>NUCLEOTIDE SEQUENCE</scope>
    <source>
        <strain evidence="5">MUM 19.33</strain>
    </source>
</reference>
<evidence type="ECO:0000313" key="5">
    <source>
        <dbReference type="EMBL" id="KAI6778348.1"/>
    </source>
</evidence>
<dbReference type="InterPro" id="IPR047122">
    <property type="entry name" value="Trans-enoyl_RdTase-like"/>
</dbReference>
<dbReference type="Gene3D" id="3.40.50.720">
    <property type="entry name" value="NAD(P)-binding Rossmann-like Domain"/>
    <property type="match status" value="1"/>
</dbReference>
<dbReference type="EMBL" id="JAGIXG020000072">
    <property type="protein sequence ID" value="KAI6778348.1"/>
    <property type="molecule type" value="Genomic_DNA"/>
</dbReference>
<feature type="domain" description="Alcohol dehydrogenase-like N-terminal" evidence="4">
    <location>
        <begin position="40"/>
        <end position="127"/>
    </location>
</feature>
<dbReference type="InterPro" id="IPR013154">
    <property type="entry name" value="ADH-like_N"/>
</dbReference>
<proteinExistence type="inferred from homology"/>
<comment type="caution">
    <text evidence="5">The sequence shown here is derived from an EMBL/GenBank/DDBJ whole genome shotgun (WGS) entry which is preliminary data.</text>
</comment>
<name>A0A9P9XV33_9HYPO</name>
<dbReference type="Gene3D" id="3.90.180.10">
    <property type="entry name" value="Medium-chain alcohol dehydrogenases, catalytic domain"/>
    <property type="match status" value="1"/>
</dbReference>
<evidence type="ECO:0000256" key="3">
    <source>
        <dbReference type="ARBA" id="ARBA00023002"/>
    </source>
</evidence>
<dbReference type="GO" id="GO:0016651">
    <property type="term" value="F:oxidoreductase activity, acting on NAD(P)H"/>
    <property type="evidence" value="ECO:0007669"/>
    <property type="project" value="InterPro"/>
</dbReference>